<dbReference type="SMART" id="SM00487">
    <property type="entry name" value="DEXDc"/>
    <property type="match status" value="1"/>
</dbReference>
<dbReference type="InterPro" id="IPR048333">
    <property type="entry name" value="HA2_WH"/>
</dbReference>
<keyword evidence="3 7" id="KW-0347">Helicase</keyword>
<dbReference type="PROSITE" id="PS51192">
    <property type="entry name" value="HELICASE_ATP_BIND_1"/>
    <property type="match status" value="1"/>
</dbReference>
<dbReference type="PANTHER" id="PTHR43519:SF1">
    <property type="entry name" value="ATP-DEPENDENT RNA HELICASE HRPB"/>
    <property type="match status" value="1"/>
</dbReference>
<feature type="domain" description="Helicase C-terminal" evidence="6">
    <location>
        <begin position="201"/>
        <end position="371"/>
    </location>
</feature>
<keyword evidence="8" id="KW-1185">Reference proteome</keyword>
<comment type="caution">
    <text evidence="7">The sequence shown here is derived from an EMBL/GenBank/DDBJ whole genome shotgun (WGS) entry which is preliminary data.</text>
</comment>
<dbReference type="InterPro" id="IPR014001">
    <property type="entry name" value="Helicase_ATP-bd"/>
</dbReference>
<dbReference type="Gene3D" id="3.40.50.300">
    <property type="entry name" value="P-loop containing nucleotide triphosphate hydrolases"/>
    <property type="match status" value="2"/>
</dbReference>
<dbReference type="InterPro" id="IPR010225">
    <property type="entry name" value="HrpB"/>
</dbReference>
<evidence type="ECO:0000313" key="7">
    <source>
        <dbReference type="EMBL" id="MBL0385266.1"/>
    </source>
</evidence>
<evidence type="ECO:0000256" key="2">
    <source>
        <dbReference type="ARBA" id="ARBA00022801"/>
    </source>
</evidence>
<gene>
    <name evidence="7" type="primary">hrpB</name>
    <name evidence="7" type="ORF">JJB07_01290</name>
</gene>
<accession>A0ABS1J4R0</accession>
<dbReference type="InterPro" id="IPR011545">
    <property type="entry name" value="DEAD/DEAH_box_helicase_dom"/>
</dbReference>
<feature type="domain" description="Helicase ATP-binding" evidence="5">
    <location>
        <begin position="14"/>
        <end position="178"/>
    </location>
</feature>
<dbReference type="CDD" id="cd17990">
    <property type="entry name" value="DEXHc_HrpB"/>
    <property type="match status" value="1"/>
</dbReference>
<dbReference type="SMART" id="SM00490">
    <property type="entry name" value="HELICc"/>
    <property type="match status" value="1"/>
</dbReference>
<organism evidence="7 8">
    <name type="scientific">Tumebacillus amylolyticus</name>
    <dbReference type="NCBI Taxonomy" id="2801339"/>
    <lineage>
        <taxon>Bacteria</taxon>
        <taxon>Bacillati</taxon>
        <taxon>Bacillota</taxon>
        <taxon>Bacilli</taxon>
        <taxon>Bacillales</taxon>
        <taxon>Alicyclobacillaceae</taxon>
        <taxon>Tumebacillus</taxon>
    </lineage>
</organism>
<reference evidence="7 8" key="1">
    <citation type="submission" date="2021-01" db="EMBL/GenBank/DDBJ databases">
        <title>Tumebacillus sp. strain ITR2 16S ribosomal RNA gene Genome sequencing and assembly.</title>
        <authorList>
            <person name="Kang M."/>
        </authorList>
    </citation>
    <scope>NUCLEOTIDE SEQUENCE [LARGE SCALE GENOMIC DNA]</scope>
    <source>
        <strain evidence="7 8">ITR2</strain>
    </source>
</reference>
<evidence type="ECO:0000259" key="6">
    <source>
        <dbReference type="PROSITE" id="PS51194"/>
    </source>
</evidence>
<dbReference type="SUPFAM" id="SSF52540">
    <property type="entry name" value="P-loop containing nucleoside triphosphate hydrolases"/>
    <property type="match status" value="2"/>
</dbReference>
<evidence type="ECO:0000256" key="3">
    <source>
        <dbReference type="ARBA" id="ARBA00022806"/>
    </source>
</evidence>
<dbReference type="PANTHER" id="PTHR43519">
    <property type="entry name" value="ATP-DEPENDENT RNA HELICASE HRPB"/>
    <property type="match status" value="1"/>
</dbReference>
<dbReference type="Pfam" id="PF04408">
    <property type="entry name" value="WHD_HA2"/>
    <property type="match status" value="1"/>
</dbReference>
<dbReference type="GO" id="GO:0004386">
    <property type="term" value="F:helicase activity"/>
    <property type="evidence" value="ECO:0007669"/>
    <property type="project" value="UniProtKB-KW"/>
</dbReference>
<dbReference type="PIRSF" id="PIRSF005496">
    <property type="entry name" value="ATP_hel_hrpB"/>
    <property type="match status" value="1"/>
</dbReference>
<evidence type="ECO:0000259" key="5">
    <source>
        <dbReference type="PROSITE" id="PS51192"/>
    </source>
</evidence>
<dbReference type="InterPro" id="IPR056329">
    <property type="entry name" value="CON_HrpB"/>
</dbReference>
<keyword evidence="2" id="KW-0378">Hydrolase</keyword>
<dbReference type="NCBIfam" id="TIGR01970">
    <property type="entry name" value="DEAH_box_HrpB"/>
    <property type="match status" value="1"/>
</dbReference>
<dbReference type="SMART" id="SM00847">
    <property type="entry name" value="HA2"/>
    <property type="match status" value="1"/>
</dbReference>
<keyword evidence="1" id="KW-0547">Nucleotide-binding</keyword>
<dbReference type="InterPro" id="IPR013689">
    <property type="entry name" value="RNA_helicase_ATP-dep_HrpB_C"/>
</dbReference>
<dbReference type="InterPro" id="IPR001650">
    <property type="entry name" value="Helicase_C-like"/>
</dbReference>
<dbReference type="InterPro" id="IPR007502">
    <property type="entry name" value="Helicase-assoc_dom"/>
</dbReference>
<dbReference type="Pfam" id="PF00271">
    <property type="entry name" value="Helicase_C"/>
    <property type="match status" value="1"/>
</dbReference>
<proteinExistence type="predicted"/>
<dbReference type="Pfam" id="PF08482">
    <property type="entry name" value="HrpB_C"/>
    <property type="match status" value="1"/>
</dbReference>
<dbReference type="RefSeq" id="WP_201630452.1">
    <property type="nucleotide sequence ID" value="NZ_JAEQNB010000001.1"/>
</dbReference>
<dbReference type="CDD" id="cd18791">
    <property type="entry name" value="SF2_C_RHA"/>
    <property type="match status" value="1"/>
</dbReference>
<dbReference type="Gene3D" id="1.20.120.1080">
    <property type="match status" value="1"/>
</dbReference>
<evidence type="ECO:0000313" key="8">
    <source>
        <dbReference type="Proteomes" id="UP000602284"/>
    </source>
</evidence>
<name>A0ABS1J4R0_9BACL</name>
<dbReference type="EMBL" id="JAEQNB010000001">
    <property type="protein sequence ID" value="MBL0385266.1"/>
    <property type="molecule type" value="Genomic_DNA"/>
</dbReference>
<keyword evidence="4" id="KW-0067">ATP-binding</keyword>
<sequence length="833" mass="91924">MAGLPIDVVLPELKETLRGRVSAVLVAPPGAGKTTRIPLALVDEPWLNGQKILMLEPRRLAARAAASFMASVLGEAVGETVGYRVRMDTKVGPKTRIEVVTEGVLTRMLQGDQALEGYGIVIFDEFHERSLHADLGLALCLQSQEMLREDLRVLVMSATLEAEPVAELLGDAPILKSEGRAFPVETRFASRRAEGRVEPAVVRTIIEALEKETGDILVFLPGTGEIRRTEALLAEQGLGKAKVRISPLHGSLSREEQDLALTPCQPHERKIVLATSIAETSLTVEGVRVVIDSGQMRVPRFSPRTGMTRLETTTVSRPSADQRRGRAGRLGPGVCYRLWSEAEDQQLKPRSTPEILEADLAPLALELATWGVADPSELLWLDPPPAAAYAQALTLLQQLGALDPDGKITAHGRRLAELGMHPRLAHMILQADPLGYGAMACELAALLNERDILRGDRLADADLRLRLDVLRAVQEKTTMPGTAVDTSAARRILTEAGQWKRTLGLKSNTFDSDAAGLLLAFAYPDRIAQRRTNGRFLLQNGRGAVLPQVQALSSEPYLVAAELDDQGTESRIYLAAPLDLEILKLHFQNEITDERLVEWDTTTQSVKARTRERFGALILRDMQLTNPSPEEILPALLQGIASVGLEKSLPWTKNARQLQQRLCFLHHADPANWPDASEKALTATLPDWLGPHLYGAKNLNAVSRLNLTQLLESLLTWEQQRELEASAPTHITVPSGSRIPIDYSDPESPVLAVRLQEVFGLPETPRIARGRVPILMHLLSPAQRPVQVTRDLASFWANAYFEVKKDLKGRYPKHYWPEDPWNAVPTNRVRPRT</sequence>
<dbReference type="InterPro" id="IPR049614">
    <property type="entry name" value="HrpB_DEXH"/>
</dbReference>
<evidence type="ECO:0000256" key="4">
    <source>
        <dbReference type="ARBA" id="ARBA00022840"/>
    </source>
</evidence>
<dbReference type="InterPro" id="IPR027417">
    <property type="entry name" value="P-loop_NTPase"/>
</dbReference>
<evidence type="ECO:0000256" key="1">
    <source>
        <dbReference type="ARBA" id="ARBA00022741"/>
    </source>
</evidence>
<dbReference type="PROSITE" id="PS51194">
    <property type="entry name" value="HELICASE_CTER"/>
    <property type="match status" value="1"/>
</dbReference>
<dbReference type="Pfam" id="PF00270">
    <property type="entry name" value="DEAD"/>
    <property type="match status" value="1"/>
</dbReference>
<dbReference type="Proteomes" id="UP000602284">
    <property type="component" value="Unassembled WGS sequence"/>
</dbReference>
<dbReference type="Pfam" id="PF24473">
    <property type="entry name" value="CON_HrpB"/>
    <property type="match status" value="1"/>
</dbReference>
<protein>
    <submittedName>
        <fullName evidence="7">ATP-dependent helicase HrpB</fullName>
    </submittedName>
</protein>